<evidence type="ECO:0000313" key="3">
    <source>
        <dbReference type="Proteomes" id="UP000616885"/>
    </source>
</evidence>
<dbReference type="PROSITE" id="PS51186">
    <property type="entry name" value="GNAT"/>
    <property type="match status" value="1"/>
</dbReference>
<reference evidence="2" key="1">
    <citation type="submission" date="2020-10" db="EMBL/GenBank/DDBJ databases">
        <title>High-Quality Genome Resource of Clonostachys rosea strain S41 by Oxford Nanopore Long-Read Sequencing.</title>
        <authorList>
            <person name="Wang H."/>
        </authorList>
    </citation>
    <scope>NUCLEOTIDE SEQUENCE</scope>
    <source>
        <strain evidence="2">S41</strain>
    </source>
</reference>
<accession>A0A8H7KF54</accession>
<dbReference type="InterPro" id="IPR051531">
    <property type="entry name" value="N-acetyltransferase"/>
</dbReference>
<feature type="domain" description="N-acetyltransferase" evidence="1">
    <location>
        <begin position="81"/>
        <end position="232"/>
    </location>
</feature>
<organism evidence="2 3">
    <name type="scientific">Bionectria ochroleuca</name>
    <name type="common">Gliocladium roseum</name>
    <dbReference type="NCBI Taxonomy" id="29856"/>
    <lineage>
        <taxon>Eukaryota</taxon>
        <taxon>Fungi</taxon>
        <taxon>Dikarya</taxon>
        <taxon>Ascomycota</taxon>
        <taxon>Pezizomycotina</taxon>
        <taxon>Sordariomycetes</taxon>
        <taxon>Hypocreomycetidae</taxon>
        <taxon>Hypocreales</taxon>
        <taxon>Bionectriaceae</taxon>
        <taxon>Clonostachys</taxon>
    </lineage>
</organism>
<comment type="caution">
    <text evidence="2">The sequence shown here is derived from an EMBL/GenBank/DDBJ whole genome shotgun (WGS) entry which is preliminary data.</text>
</comment>
<evidence type="ECO:0000313" key="2">
    <source>
        <dbReference type="EMBL" id="KAF9749687.1"/>
    </source>
</evidence>
<dbReference type="Proteomes" id="UP000616885">
    <property type="component" value="Unassembled WGS sequence"/>
</dbReference>
<dbReference type="InterPro" id="IPR000182">
    <property type="entry name" value="GNAT_dom"/>
</dbReference>
<dbReference type="EMBL" id="JADCTT010000007">
    <property type="protein sequence ID" value="KAF9749687.1"/>
    <property type="molecule type" value="Genomic_DNA"/>
</dbReference>
<protein>
    <recommendedName>
        <fullName evidence="1">N-acetyltransferase domain-containing protein</fullName>
    </recommendedName>
</protein>
<dbReference type="InterPro" id="IPR016181">
    <property type="entry name" value="Acyl_CoA_acyltransferase"/>
</dbReference>
<dbReference type="PANTHER" id="PTHR43792:SF13">
    <property type="entry name" value="ACETYLTRANSFERASE"/>
    <property type="match status" value="1"/>
</dbReference>
<dbReference type="Gene3D" id="3.40.630.30">
    <property type="match status" value="1"/>
</dbReference>
<dbReference type="SUPFAM" id="SSF55729">
    <property type="entry name" value="Acyl-CoA N-acyltransferases (Nat)"/>
    <property type="match status" value="1"/>
</dbReference>
<dbReference type="CDD" id="cd04301">
    <property type="entry name" value="NAT_SF"/>
    <property type="match status" value="1"/>
</dbReference>
<dbReference type="GO" id="GO:0016747">
    <property type="term" value="F:acyltransferase activity, transferring groups other than amino-acyl groups"/>
    <property type="evidence" value="ECO:0007669"/>
    <property type="project" value="InterPro"/>
</dbReference>
<sequence>MQSPFALLTHDLILLPSPWAGDILAYRTLFRKLNADADFCRVAFGADFEPLKWTDEEARDWFVNKDTATRWAVRGMGDFALGVLPTDEKSGKTAFHTIEGQLLKNPDEEVRKVTADGFKELAKLFDQVRWAGYTCVREATVDDSDQPLPSWLEMIEVRYGTDPDFRGRGIATRAEKIVMDWAVEEHGVRRFIAETHKDNARSKHLLEKLGFEKVDTNYFQHETGIEWAKVVSPRV</sequence>
<dbReference type="Pfam" id="PF13302">
    <property type="entry name" value="Acetyltransf_3"/>
    <property type="match status" value="1"/>
</dbReference>
<dbReference type="PANTHER" id="PTHR43792">
    <property type="entry name" value="GNAT FAMILY, PUTATIVE (AFU_ORTHOLOGUE AFUA_3G00765)-RELATED-RELATED"/>
    <property type="match status" value="1"/>
</dbReference>
<dbReference type="AlphaFoldDB" id="A0A8H7KF54"/>
<name>A0A8H7KF54_BIOOC</name>
<gene>
    <name evidence="2" type="ORF">IM811_015714</name>
</gene>
<proteinExistence type="predicted"/>
<evidence type="ECO:0000259" key="1">
    <source>
        <dbReference type="PROSITE" id="PS51186"/>
    </source>
</evidence>